<accession>A0A382ZJI4</accession>
<name>A0A382ZJI4_9ZZZZ</name>
<evidence type="ECO:0000313" key="1">
    <source>
        <dbReference type="EMBL" id="SVD95632.1"/>
    </source>
</evidence>
<proteinExistence type="predicted"/>
<gene>
    <name evidence="1" type="ORF">METZ01_LOCUS448486</name>
</gene>
<organism evidence="1">
    <name type="scientific">marine metagenome</name>
    <dbReference type="NCBI Taxonomy" id="408172"/>
    <lineage>
        <taxon>unclassified sequences</taxon>
        <taxon>metagenomes</taxon>
        <taxon>ecological metagenomes</taxon>
    </lineage>
</organism>
<dbReference type="AlphaFoldDB" id="A0A382ZJI4"/>
<sequence length="69" mass="7617">MKNKRYPDIGSLIGVPKYVILGASLVCKAIWDVSKRVVSILNMDGAFNVANAGGIQKIDFAYMRMVNVR</sequence>
<reference evidence="1" key="1">
    <citation type="submission" date="2018-05" db="EMBL/GenBank/DDBJ databases">
        <authorList>
            <person name="Lanie J.A."/>
            <person name="Ng W.-L."/>
            <person name="Kazmierczak K.M."/>
            <person name="Andrzejewski T.M."/>
            <person name="Davidsen T.M."/>
            <person name="Wayne K.J."/>
            <person name="Tettelin H."/>
            <person name="Glass J.I."/>
            <person name="Rusch D."/>
            <person name="Podicherti R."/>
            <person name="Tsui H.-C.T."/>
            <person name="Winkler M.E."/>
        </authorList>
    </citation>
    <scope>NUCLEOTIDE SEQUENCE</scope>
</reference>
<dbReference type="EMBL" id="UINC01184422">
    <property type="protein sequence ID" value="SVD95632.1"/>
    <property type="molecule type" value="Genomic_DNA"/>
</dbReference>
<protein>
    <submittedName>
        <fullName evidence="1">Uncharacterized protein</fullName>
    </submittedName>
</protein>